<name>A0A086YCN4_9RHOB</name>
<dbReference type="GO" id="GO:0005886">
    <property type="term" value="C:plasma membrane"/>
    <property type="evidence" value="ECO:0007669"/>
    <property type="project" value="UniProtKB-SubCell"/>
</dbReference>
<dbReference type="InterPro" id="IPR003841">
    <property type="entry name" value="Na/Pi_transpt"/>
</dbReference>
<keyword evidence="7" id="KW-1185">Reference proteome</keyword>
<keyword evidence="4" id="KW-1133">Transmembrane helix</keyword>
<dbReference type="Gene3D" id="1.20.58.220">
    <property type="entry name" value="Phosphate transport system protein phou homolog 2, domain 2"/>
    <property type="match status" value="1"/>
</dbReference>
<dbReference type="PANTHER" id="PTHR10010">
    <property type="entry name" value="SOLUTE CARRIER FAMILY 34 SODIUM PHOSPHATE , MEMBER 2-RELATED"/>
    <property type="match status" value="1"/>
</dbReference>
<dbReference type="RefSeq" id="WP_035706317.1">
    <property type="nucleotide sequence ID" value="NZ_CAMIFG010000077.1"/>
</dbReference>
<dbReference type="Proteomes" id="UP000028826">
    <property type="component" value="Unassembled WGS sequence"/>
</dbReference>
<dbReference type="AlphaFoldDB" id="A0A086YCN4"/>
<dbReference type="eggNOG" id="COG1283">
    <property type="taxonomic scope" value="Bacteria"/>
</dbReference>
<keyword evidence="2" id="KW-1003">Cell membrane</keyword>
<proteinExistence type="predicted"/>
<dbReference type="InterPro" id="IPR038078">
    <property type="entry name" value="PhoU-like_sf"/>
</dbReference>
<evidence type="ECO:0000256" key="1">
    <source>
        <dbReference type="ARBA" id="ARBA00004651"/>
    </source>
</evidence>
<dbReference type="Pfam" id="PF02690">
    <property type="entry name" value="Na_Pi_cotrans"/>
    <property type="match status" value="2"/>
</dbReference>
<keyword evidence="3" id="KW-0812">Transmembrane</keyword>
<dbReference type="PANTHER" id="PTHR10010:SF46">
    <property type="entry name" value="SODIUM-DEPENDENT PHOSPHATE TRANSPORT PROTEIN 2B"/>
    <property type="match status" value="1"/>
</dbReference>
<evidence type="ECO:0000313" key="7">
    <source>
        <dbReference type="Proteomes" id="UP000028826"/>
    </source>
</evidence>
<comment type="caution">
    <text evidence="6">The sequence shown here is derived from an EMBL/GenBank/DDBJ whole genome shotgun (WGS) entry which is preliminary data.</text>
</comment>
<comment type="subcellular location">
    <subcellularLocation>
        <location evidence="1">Cell membrane</location>
        <topology evidence="1">Multi-pass membrane protein</topology>
    </subcellularLocation>
</comment>
<protein>
    <submittedName>
        <fullName evidence="6">Sodium:phosphate symporter</fullName>
    </submittedName>
</protein>
<dbReference type="InterPro" id="IPR026022">
    <property type="entry name" value="PhoU_dom"/>
</dbReference>
<evidence type="ECO:0000256" key="3">
    <source>
        <dbReference type="ARBA" id="ARBA00022692"/>
    </source>
</evidence>
<evidence type="ECO:0000256" key="2">
    <source>
        <dbReference type="ARBA" id="ARBA00022475"/>
    </source>
</evidence>
<organism evidence="6 7">
    <name type="scientific">Haematobacter massiliensis</name>
    <dbReference type="NCBI Taxonomy" id="195105"/>
    <lineage>
        <taxon>Bacteria</taxon>
        <taxon>Pseudomonadati</taxon>
        <taxon>Pseudomonadota</taxon>
        <taxon>Alphaproteobacteria</taxon>
        <taxon>Rhodobacterales</taxon>
        <taxon>Paracoccaceae</taxon>
        <taxon>Haematobacter</taxon>
    </lineage>
</organism>
<reference evidence="6 7" key="1">
    <citation type="submission" date="2014-03" db="EMBL/GenBank/DDBJ databases">
        <title>Genome of Haematobacter massiliensis CCUG 47968.</title>
        <authorList>
            <person name="Wang D."/>
            <person name="Wang G."/>
        </authorList>
    </citation>
    <scope>NUCLEOTIDE SEQUENCE [LARGE SCALE GENOMIC DNA]</scope>
    <source>
        <strain evidence="6 7">CCUG 47968</strain>
    </source>
</reference>
<dbReference type="GO" id="GO:0044341">
    <property type="term" value="P:sodium-dependent phosphate transport"/>
    <property type="evidence" value="ECO:0007669"/>
    <property type="project" value="InterPro"/>
</dbReference>
<evidence type="ECO:0000313" key="6">
    <source>
        <dbReference type="EMBL" id="KFI32034.1"/>
    </source>
</evidence>
<dbReference type="Pfam" id="PF01895">
    <property type="entry name" value="PhoU"/>
    <property type="match status" value="1"/>
</dbReference>
<evidence type="ECO:0000256" key="4">
    <source>
        <dbReference type="ARBA" id="ARBA00022989"/>
    </source>
</evidence>
<accession>A0A086YCN4</accession>
<dbReference type="OrthoDB" id="5778511at2"/>
<evidence type="ECO:0000256" key="5">
    <source>
        <dbReference type="ARBA" id="ARBA00023136"/>
    </source>
</evidence>
<dbReference type="SUPFAM" id="SSF109755">
    <property type="entry name" value="PhoU-like"/>
    <property type="match status" value="1"/>
</dbReference>
<dbReference type="EMBL" id="JGYG01000001">
    <property type="protein sequence ID" value="KFI32034.1"/>
    <property type="molecule type" value="Genomic_DNA"/>
</dbReference>
<dbReference type="STRING" id="195105.CN97_06365"/>
<dbReference type="NCBIfam" id="NF037997">
    <property type="entry name" value="Na_Pi_symport"/>
    <property type="match status" value="1"/>
</dbReference>
<gene>
    <name evidence="6" type="ORF">CN97_06365</name>
</gene>
<keyword evidence="5" id="KW-0472">Membrane</keyword>
<sequence length="560" mass="58990">MVPTSDPTVQLIDLIGAAALLLLGLRLIKVGVLRAFGATLRQWIARGTRNRVAAAFWGFLATLGLQSSTATAAMTGSFVARDILDPRMAQAVMLGANLGTAVVALILSRDIHWLGSALIAVGVVLSTPSRISRVQAMGRSLLGLGLMLLALRLLGEVTEPLRHSATLTVVMASLDDAPVFAVLLAAGLAVLGSSSLAVVFLVMALAEAGAISPSLVVCLVAGANLGGAIPAYLAVAGDGVAARRLALSNLLVRAAGAAAATLFADDIAALLEPHLSQGMLAVGLHVLFNLTLLLVFLPLIAPMGRLAERLLPEGAGTEGAPSYLDDSLLATPGLALAVAAREALSLGDLVGQMLDRSEQSLRTGDEMAVQEVARLEREVDRLHEAIKLYVSRLGQQEMDAADSHRASEIISYAINLEHVGDIVESGLAEIAAKRIRKRLTLSPEGLDELSRFFAHTRENLRLAQAIFLSRDADLARQLINGKVMARKIEAGSAERHLARLRAGRVETIETSTIHLDLLRDLKRVNAHLASVAYPILEEIGALGESRLTPVSTATASVNQL</sequence>
<dbReference type="GO" id="GO:0005436">
    <property type="term" value="F:sodium:phosphate symporter activity"/>
    <property type="evidence" value="ECO:0007669"/>
    <property type="project" value="InterPro"/>
</dbReference>